<comment type="caution">
    <text evidence="9">The sequence shown here is derived from an EMBL/GenBank/DDBJ whole genome shotgun (WGS) entry which is preliminary data.</text>
</comment>
<dbReference type="Proteomes" id="UP001157439">
    <property type="component" value="Unassembled WGS sequence"/>
</dbReference>
<feature type="transmembrane region" description="Helical" evidence="6">
    <location>
        <begin position="695"/>
        <end position="720"/>
    </location>
</feature>
<dbReference type="PANTHER" id="PTHR30287">
    <property type="entry name" value="MEMBRANE COMPONENT OF PREDICTED ABC SUPERFAMILY METABOLITE UPTAKE TRANSPORTER"/>
    <property type="match status" value="1"/>
</dbReference>
<feature type="transmembrane region" description="Helical" evidence="6">
    <location>
        <begin position="354"/>
        <end position="374"/>
    </location>
</feature>
<keyword evidence="10" id="KW-1185">Reference proteome</keyword>
<feature type="transmembrane region" description="Helical" evidence="6">
    <location>
        <begin position="21"/>
        <end position="40"/>
    </location>
</feature>
<keyword evidence="3 6" id="KW-0812">Transmembrane</keyword>
<dbReference type="EMBL" id="BSPO01000002">
    <property type="protein sequence ID" value="GLS83052.1"/>
    <property type="molecule type" value="Genomic_DNA"/>
</dbReference>
<accession>A0AA37TRK0</accession>
<keyword evidence="5 6" id="KW-0472">Membrane</keyword>
<evidence type="ECO:0000256" key="2">
    <source>
        <dbReference type="ARBA" id="ARBA00022475"/>
    </source>
</evidence>
<evidence type="ECO:0000259" key="7">
    <source>
        <dbReference type="Pfam" id="PF02687"/>
    </source>
</evidence>
<sequence>MLNDSLKILAIMARHYRQHPIQLLGALVGLILAVSLLIGVKAINERAKDSYQNASEVLAQPAKWLIQSQTDNAFIDDSVYRTLKREGIEPIAPYLSGWLTAKNGQYIKIQGLDFISAFSQFDSNNAQSQSTQTNDNQALRQSVSLAQLLQAPFIGLVSQEFASQLDLPKDNRLRFSNGQAIQIIAIDDDRLGNGIVVDIAAAQQLLEQPGKLGYIAIFDDAVTDRIRPLLPANARLQAQDKSMDMASLTASFHLNLSAISYLAFVVGGFIAYNAIRFSLLQRQALILRLRQLGMSQRALSVALIIEQLLLCAVGVSIGLWLGLQLAHWLQPMVSVTLERLYQVNLLPGDWRMSWWWQAWGVSLIASAFALYPSLKELASKQLIARSQLTGNLGQFDSLQSKLALIGLLITLVACNILWFSQDYRLSLLATGMITLAMPMMLPWSLQACLSLIAKKVPRGLSQWFVADARQLAQGLSLAMMAMLLALSANVAMTTLVTSFDASLQRFLSQRLNADIYLRPNPNQLEAIDGFLQQHASVARLSHYYQSGLRFNNRPILVSSSETIHLQQALAMKQQQPQLWQAFDNGGVLLMSEPMALRNGLTVGQVIELDGIGRFSIGAIYYDYGNPRGQVFISESDYLVKFNEADPISIGVKLTDSAAPLTLFNQLLQRYRLTDQEIIDQKTLRETAQGMFEQTFAITLTLNSLTLIVASLGLFSAILSLTQGRLAAFALLSSLGLTQRQLLALALAQNLALLLLSGLLALPMSALLAWALIDKVTLYSFGWTVAMNWQWGDFWQLLGIAAIATLLASFAAIQWQLKQPLLTRLQEEQGQ</sequence>
<evidence type="ECO:0000313" key="9">
    <source>
        <dbReference type="EMBL" id="GLS83052.1"/>
    </source>
</evidence>
<feature type="domain" description="ABC3 transporter permease C-terminal" evidence="7">
    <location>
        <begin position="703"/>
        <end position="813"/>
    </location>
</feature>
<feature type="transmembrane region" description="Helical" evidence="6">
    <location>
        <begin position="741"/>
        <end position="772"/>
    </location>
</feature>
<keyword evidence="2" id="KW-1003">Cell membrane</keyword>
<evidence type="ECO:0000256" key="5">
    <source>
        <dbReference type="ARBA" id="ARBA00023136"/>
    </source>
</evidence>
<feature type="domain" description="ABC3 transporter permease C-terminal" evidence="7">
    <location>
        <begin position="258"/>
        <end position="377"/>
    </location>
</feature>
<dbReference type="InterPro" id="IPR025857">
    <property type="entry name" value="MacB_PCD"/>
</dbReference>
<feature type="domain" description="MacB-like periplasmic core" evidence="8">
    <location>
        <begin position="477"/>
        <end position="660"/>
    </location>
</feature>
<reference evidence="9 10" key="1">
    <citation type="journal article" date="2014" name="Int. J. Syst. Evol. Microbiol.">
        <title>Complete genome sequence of Corynebacterium casei LMG S-19264T (=DSM 44701T), isolated from a smear-ripened cheese.</title>
        <authorList>
            <consortium name="US DOE Joint Genome Institute (JGI-PGF)"/>
            <person name="Walter F."/>
            <person name="Albersmeier A."/>
            <person name="Kalinowski J."/>
            <person name="Ruckert C."/>
        </authorList>
    </citation>
    <scope>NUCLEOTIDE SEQUENCE [LARGE SCALE GENOMIC DNA]</scope>
    <source>
        <strain evidence="9 10">NBRC 112785</strain>
    </source>
</reference>
<feature type="transmembrane region" description="Helical" evidence="6">
    <location>
        <begin position="402"/>
        <end position="421"/>
    </location>
</feature>
<organism evidence="9 10">
    <name type="scientific">Paraferrimonas haliotis</name>
    <dbReference type="NCBI Taxonomy" id="2013866"/>
    <lineage>
        <taxon>Bacteria</taxon>
        <taxon>Pseudomonadati</taxon>
        <taxon>Pseudomonadota</taxon>
        <taxon>Gammaproteobacteria</taxon>
        <taxon>Alteromonadales</taxon>
        <taxon>Ferrimonadaceae</taxon>
        <taxon>Paraferrimonas</taxon>
    </lineage>
</organism>
<feature type="transmembrane region" description="Helical" evidence="6">
    <location>
        <begin position="792"/>
        <end position="814"/>
    </location>
</feature>
<evidence type="ECO:0000259" key="8">
    <source>
        <dbReference type="Pfam" id="PF12704"/>
    </source>
</evidence>
<dbReference type="RefSeq" id="WP_095499930.1">
    <property type="nucleotide sequence ID" value="NZ_BSPO01000002.1"/>
</dbReference>
<dbReference type="PANTHER" id="PTHR30287:SF2">
    <property type="entry name" value="BLL1001 PROTEIN"/>
    <property type="match status" value="1"/>
</dbReference>
<evidence type="ECO:0000256" key="1">
    <source>
        <dbReference type="ARBA" id="ARBA00004651"/>
    </source>
</evidence>
<proteinExistence type="predicted"/>
<dbReference type="Pfam" id="PF12704">
    <property type="entry name" value="MacB_PCD"/>
    <property type="match status" value="1"/>
</dbReference>
<feature type="transmembrane region" description="Helical" evidence="6">
    <location>
        <begin position="299"/>
        <end position="323"/>
    </location>
</feature>
<evidence type="ECO:0000313" key="10">
    <source>
        <dbReference type="Proteomes" id="UP001157439"/>
    </source>
</evidence>
<evidence type="ECO:0000256" key="4">
    <source>
        <dbReference type="ARBA" id="ARBA00022989"/>
    </source>
</evidence>
<evidence type="ECO:0008006" key="11">
    <source>
        <dbReference type="Google" id="ProtNLM"/>
    </source>
</evidence>
<dbReference type="InterPro" id="IPR003838">
    <property type="entry name" value="ABC3_permease_C"/>
</dbReference>
<dbReference type="AlphaFoldDB" id="A0AA37TRK0"/>
<dbReference type="GO" id="GO:0005886">
    <property type="term" value="C:plasma membrane"/>
    <property type="evidence" value="ECO:0007669"/>
    <property type="project" value="UniProtKB-SubCell"/>
</dbReference>
<protein>
    <recommendedName>
        <fullName evidence="11">ABC transport system permease protein</fullName>
    </recommendedName>
</protein>
<evidence type="ECO:0000256" key="6">
    <source>
        <dbReference type="SAM" id="Phobius"/>
    </source>
</evidence>
<dbReference type="InterPro" id="IPR038766">
    <property type="entry name" value="Membrane_comp_ABC_pdt"/>
</dbReference>
<gene>
    <name evidence="9" type="primary">attFG</name>
    <name evidence="9" type="ORF">GCM10007894_10290</name>
</gene>
<comment type="subcellular location">
    <subcellularLocation>
        <location evidence="1">Cell membrane</location>
        <topology evidence="1">Multi-pass membrane protein</topology>
    </subcellularLocation>
</comment>
<keyword evidence="4 6" id="KW-1133">Transmembrane helix</keyword>
<evidence type="ECO:0000256" key="3">
    <source>
        <dbReference type="ARBA" id="ARBA00022692"/>
    </source>
</evidence>
<feature type="transmembrane region" description="Helical" evidence="6">
    <location>
        <begin position="258"/>
        <end position="279"/>
    </location>
</feature>
<dbReference type="Pfam" id="PF02687">
    <property type="entry name" value="FtsX"/>
    <property type="match status" value="2"/>
</dbReference>
<feature type="transmembrane region" description="Helical" evidence="6">
    <location>
        <begin position="474"/>
        <end position="496"/>
    </location>
</feature>
<feature type="transmembrane region" description="Helical" evidence="6">
    <location>
        <begin position="427"/>
        <end position="453"/>
    </location>
</feature>
<name>A0AA37TRK0_9GAMM</name>